<keyword evidence="3" id="KW-1185">Reference proteome</keyword>
<evidence type="ECO:0000256" key="1">
    <source>
        <dbReference type="SAM" id="MobiDB-lite"/>
    </source>
</evidence>
<dbReference type="Proteomes" id="UP000324324">
    <property type="component" value="Unassembled WGS sequence"/>
</dbReference>
<sequence length="123" mass="13280">MSGNITFLVYRLEWHRRRAEALQAARTGLYRQLEDLPSCKIYWAADTFAHRSPSGARPLQGPLSGQISGPMSGPISGPISGPTSSATPGTTEGAAPDTTQRTPLRATDWRDPCTIADLQTEPD</sequence>
<feature type="region of interest" description="Disordered" evidence="1">
    <location>
        <begin position="51"/>
        <end position="123"/>
    </location>
</feature>
<dbReference type="EMBL" id="VWRN01000017">
    <property type="protein sequence ID" value="KAA6129613.1"/>
    <property type="molecule type" value="Genomic_DNA"/>
</dbReference>
<dbReference type="RefSeq" id="WP_150082372.1">
    <property type="nucleotide sequence ID" value="NZ_VWRN01000017.1"/>
</dbReference>
<protein>
    <submittedName>
        <fullName evidence="2">Uncharacterized protein</fullName>
    </submittedName>
</protein>
<dbReference type="AlphaFoldDB" id="A0A5M8B1P7"/>
<comment type="caution">
    <text evidence="2">The sequence shown here is derived from an EMBL/GenBank/DDBJ whole genome shotgun (WGS) entry which is preliminary data.</text>
</comment>
<gene>
    <name evidence="2" type="ORF">F1599_04825</name>
</gene>
<name>A0A5M8B1P7_9BURK</name>
<feature type="compositionally biased region" description="Low complexity" evidence="1">
    <location>
        <begin position="67"/>
        <end position="99"/>
    </location>
</feature>
<reference evidence="2 3" key="1">
    <citation type="submission" date="2019-09" db="EMBL/GenBank/DDBJ databases">
        <title>Isolation of a novel species in the genus Cupriavidus from patients with sepsis using whole genome sequencing.</title>
        <authorList>
            <person name="Kweon O.J."/>
            <person name="Lee M.-K."/>
        </authorList>
    </citation>
    <scope>NUCLEOTIDE SEQUENCE [LARGE SCALE GENOMIC DNA]</scope>
    <source>
        <strain evidence="2 3">MKL-01</strain>
    </source>
</reference>
<proteinExistence type="predicted"/>
<evidence type="ECO:0000313" key="2">
    <source>
        <dbReference type="EMBL" id="KAA6129613.1"/>
    </source>
</evidence>
<organism evidence="2 3">
    <name type="scientific">Cupriavidus cauae</name>
    <dbReference type="NCBI Taxonomy" id="2608999"/>
    <lineage>
        <taxon>Bacteria</taxon>
        <taxon>Pseudomonadati</taxon>
        <taxon>Pseudomonadota</taxon>
        <taxon>Betaproteobacteria</taxon>
        <taxon>Burkholderiales</taxon>
        <taxon>Burkholderiaceae</taxon>
        <taxon>Cupriavidus</taxon>
    </lineage>
</organism>
<accession>A0A5M8B1P7</accession>
<evidence type="ECO:0000313" key="3">
    <source>
        <dbReference type="Proteomes" id="UP000324324"/>
    </source>
</evidence>